<feature type="non-terminal residue" evidence="1">
    <location>
        <position position="1"/>
    </location>
</feature>
<proteinExistence type="predicted"/>
<name>A0A0F8Y059_9ZZZZ</name>
<sequence>VGDLHLGDSSGGTVMNLQSGNVGIGTTSPDTKLEILNSGNQLKLSFDATDNAIFAVDTAGVLTITPSGAAVSMADKNITNVGDIALDTITGDGTSIKLQAGSAGIVINEAGNDEDFRVETVGKTHAIFAEGSTNRVRFGSATGGFGALNVIESGASTSMYVVNQAAVNIANICQVVFSLQDDGPGENVYGALRIKPSSVTAGSESANFTFRTQIAGGSTVGVLSVGVAGFIHNNDGNDLDARFEGDTLEHMLFLEGNAASENIALLATALPNWQAMDRGIFIGNMTTAPTGNPTGGGFFYSLAGALKWRGSSGTVTPIAPAWYNKLWKKY</sequence>
<accession>A0A0F8Y059</accession>
<organism evidence="1">
    <name type="scientific">marine sediment metagenome</name>
    <dbReference type="NCBI Taxonomy" id="412755"/>
    <lineage>
        <taxon>unclassified sequences</taxon>
        <taxon>metagenomes</taxon>
        <taxon>ecological metagenomes</taxon>
    </lineage>
</organism>
<comment type="caution">
    <text evidence="1">The sequence shown here is derived from an EMBL/GenBank/DDBJ whole genome shotgun (WGS) entry which is preliminary data.</text>
</comment>
<evidence type="ECO:0000313" key="1">
    <source>
        <dbReference type="EMBL" id="KKK41756.1"/>
    </source>
</evidence>
<reference evidence="1" key="1">
    <citation type="journal article" date="2015" name="Nature">
        <title>Complex archaea that bridge the gap between prokaryotes and eukaryotes.</title>
        <authorList>
            <person name="Spang A."/>
            <person name="Saw J.H."/>
            <person name="Jorgensen S.L."/>
            <person name="Zaremba-Niedzwiedzka K."/>
            <person name="Martijn J."/>
            <person name="Lind A.E."/>
            <person name="van Eijk R."/>
            <person name="Schleper C."/>
            <person name="Guy L."/>
            <person name="Ettema T.J."/>
        </authorList>
    </citation>
    <scope>NUCLEOTIDE SEQUENCE</scope>
</reference>
<dbReference type="AlphaFoldDB" id="A0A0F8Y059"/>
<dbReference type="EMBL" id="LAZR01070374">
    <property type="protein sequence ID" value="KKK41756.1"/>
    <property type="molecule type" value="Genomic_DNA"/>
</dbReference>
<protein>
    <submittedName>
        <fullName evidence="1">Uncharacterized protein</fullName>
    </submittedName>
</protein>
<gene>
    <name evidence="1" type="ORF">LCGC14_2543780</name>
</gene>